<evidence type="ECO:0000256" key="2">
    <source>
        <dbReference type="ARBA" id="ARBA00022723"/>
    </source>
</evidence>
<keyword evidence="7" id="KW-1185">Reference proteome</keyword>
<name>A0A9Y2B8J1_9SPHN</name>
<keyword evidence="2" id="KW-0479">Metal-binding</keyword>
<dbReference type="PANTHER" id="PTHR43270">
    <property type="entry name" value="BETA-ALA-HIS DIPEPTIDASE"/>
    <property type="match status" value="1"/>
</dbReference>
<proteinExistence type="predicted"/>
<dbReference type="Gene3D" id="3.40.630.10">
    <property type="entry name" value="Zn peptidases"/>
    <property type="match status" value="1"/>
</dbReference>
<evidence type="ECO:0000313" key="6">
    <source>
        <dbReference type="EMBL" id="WIW95293.1"/>
    </source>
</evidence>
<feature type="domain" description="Peptidase M20 dimerisation" evidence="5">
    <location>
        <begin position="246"/>
        <end position="389"/>
    </location>
</feature>
<feature type="signal peptide" evidence="4">
    <location>
        <begin position="1"/>
        <end position="23"/>
    </location>
</feature>
<keyword evidence="3" id="KW-0378">Hydrolase</keyword>
<dbReference type="PANTHER" id="PTHR43270:SF4">
    <property type="entry name" value="CARNOSINE DIPEPTIDASE 2, ISOFORM A"/>
    <property type="match status" value="1"/>
</dbReference>
<dbReference type="KEGG" id="arue:QQX03_10105"/>
<dbReference type="Gene3D" id="3.30.70.360">
    <property type="match status" value="1"/>
</dbReference>
<organism evidence="6 7">
    <name type="scientific">Altererythrobacter rubellus</name>
    <dbReference type="NCBI Taxonomy" id="2173831"/>
    <lineage>
        <taxon>Bacteria</taxon>
        <taxon>Pseudomonadati</taxon>
        <taxon>Pseudomonadota</taxon>
        <taxon>Alphaproteobacteria</taxon>
        <taxon>Sphingomonadales</taxon>
        <taxon>Erythrobacteraceae</taxon>
        <taxon>Altererythrobacter</taxon>
    </lineage>
</organism>
<evidence type="ECO:0000256" key="3">
    <source>
        <dbReference type="ARBA" id="ARBA00022801"/>
    </source>
</evidence>
<dbReference type="RefSeq" id="WP_285975608.1">
    <property type="nucleotide sequence ID" value="NZ_CP127221.1"/>
</dbReference>
<dbReference type="Pfam" id="PF01546">
    <property type="entry name" value="Peptidase_M20"/>
    <property type="match status" value="1"/>
</dbReference>
<accession>A0A9Y2B8J1</accession>
<evidence type="ECO:0000313" key="7">
    <source>
        <dbReference type="Proteomes" id="UP001231445"/>
    </source>
</evidence>
<evidence type="ECO:0000256" key="4">
    <source>
        <dbReference type="SAM" id="SignalP"/>
    </source>
</evidence>
<feature type="chain" id="PRO_5040959214" evidence="4">
    <location>
        <begin position="24"/>
        <end position="504"/>
    </location>
</feature>
<reference evidence="6 7" key="1">
    <citation type="submission" date="2023-06" db="EMBL/GenBank/DDBJ databases">
        <title>Altererythrobacter rubellus NBRC 112769 genome.</title>
        <authorList>
            <person name="Zhang K."/>
        </authorList>
    </citation>
    <scope>NUCLEOTIDE SEQUENCE [LARGE SCALE GENOMIC DNA]</scope>
    <source>
        <strain evidence="6 7">NBRC 112769</strain>
    </source>
</reference>
<protein>
    <submittedName>
        <fullName evidence="6">M20/M25/M40 family metallo-hydrolase</fullName>
    </submittedName>
</protein>
<keyword evidence="1" id="KW-0645">Protease</keyword>
<dbReference type="InterPro" id="IPR011650">
    <property type="entry name" value="Peptidase_M20_dimer"/>
</dbReference>
<dbReference type="AlphaFoldDB" id="A0A9Y2B8J1"/>
<dbReference type="GO" id="GO:0008233">
    <property type="term" value="F:peptidase activity"/>
    <property type="evidence" value="ECO:0007669"/>
    <property type="project" value="UniProtKB-KW"/>
</dbReference>
<evidence type="ECO:0000259" key="5">
    <source>
        <dbReference type="Pfam" id="PF07687"/>
    </source>
</evidence>
<gene>
    <name evidence="6" type="ORF">QQX03_10105</name>
</gene>
<dbReference type="Pfam" id="PF07687">
    <property type="entry name" value="M20_dimer"/>
    <property type="match status" value="1"/>
</dbReference>
<dbReference type="InterPro" id="IPR002933">
    <property type="entry name" value="Peptidase_M20"/>
</dbReference>
<keyword evidence="4" id="KW-0732">Signal</keyword>
<dbReference type="EMBL" id="CP127221">
    <property type="protein sequence ID" value="WIW95293.1"/>
    <property type="molecule type" value="Genomic_DNA"/>
</dbReference>
<dbReference type="SUPFAM" id="SSF53187">
    <property type="entry name" value="Zn-dependent exopeptidases"/>
    <property type="match status" value="1"/>
</dbReference>
<evidence type="ECO:0000256" key="1">
    <source>
        <dbReference type="ARBA" id="ARBA00022670"/>
    </source>
</evidence>
<dbReference type="GO" id="GO:0046872">
    <property type="term" value="F:metal ion binding"/>
    <property type="evidence" value="ECO:0007669"/>
    <property type="project" value="UniProtKB-KW"/>
</dbReference>
<dbReference type="Proteomes" id="UP001231445">
    <property type="component" value="Chromosome"/>
</dbReference>
<dbReference type="GO" id="GO:0006508">
    <property type="term" value="P:proteolysis"/>
    <property type="evidence" value="ECO:0007669"/>
    <property type="project" value="UniProtKB-KW"/>
</dbReference>
<sequence>MVRRSSRLVAVALIALAVVPVAAETPDRAEIVLTVEEQHDATVKSLQDWIALPTIAAEKLNTPQGAEYMQQLALDAGFQTAKIIPTDGLPAVFATLDAGAETTLGIYFMYDVKQFDPSEWDSHPLEGNLVERHDEGLTIVGRGAVNQKGPQTAFLAALKAIQASGRQLPVNIVLVAEGEEEIASTHFDQVVAVPEVQEALAKSIGVFIPSAAQSKDGSANITLGAKGAVEFQLVVGGETSDKYPKTDIHSSNHARIESPAWRLVKALDTLVADDGHTPAIDGWFENVRPLTDRQKQLIAEGAKLNPEDQAKELLGIGSWIDDLPYITSLERFYSQPTVNIQGLVAGYTGPGGKTILPGRAEAKLEFRLVPAMTKDEAVKKLEAHLAKRGFDDVQVTISGGYGPNETDEDSILIKAQKRLFEQNGIAYSIRPRSAGSWPGVIFNGAPLNLPASQFGLSRGGGAHAPNEWFLIESTDPKVNGLDEATMAYVDYLYLVAKEAERGTD</sequence>
<dbReference type="InterPro" id="IPR051458">
    <property type="entry name" value="Cyt/Met_Dipeptidase"/>
</dbReference>